<dbReference type="InParanoid" id="K2SWS2"/>
<dbReference type="EMBL" id="AHHD01000070">
    <property type="protein sequence ID" value="EKG20990.1"/>
    <property type="molecule type" value="Genomic_DNA"/>
</dbReference>
<name>K2SWS2_MACPH</name>
<evidence type="ECO:0000313" key="3">
    <source>
        <dbReference type="Proteomes" id="UP000007129"/>
    </source>
</evidence>
<proteinExistence type="predicted"/>
<organism evidence="2 3">
    <name type="scientific">Macrophomina phaseolina (strain MS6)</name>
    <name type="common">Charcoal rot fungus</name>
    <dbReference type="NCBI Taxonomy" id="1126212"/>
    <lineage>
        <taxon>Eukaryota</taxon>
        <taxon>Fungi</taxon>
        <taxon>Dikarya</taxon>
        <taxon>Ascomycota</taxon>
        <taxon>Pezizomycotina</taxon>
        <taxon>Dothideomycetes</taxon>
        <taxon>Dothideomycetes incertae sedis</taxon>
        <taxon>Botryosphaeriales</taxon>
        <taxon>Botryosphaeriaceae</taxon>
        <taxon>Macrophomina</taxon>
    </lineage>
</organism>
<evidence type="ECO:0000313" key="2">
    <source>
        <dbReference type="EMBL" id="EKG20990.1"/>
    </source>
</evidence>
<sequence length="193" mass="19711">MALTWEPTELEMGAVVELMPWLGSPPLQKALVMICEPFASSVPTAVRVVDPPTYLGVADHDDLGVGAGLDVRLDLLGDGLGAGLDRCAVAVAARGRVVDGLGGGARVRVQDQVDDSAGGAEARRGGGLARAEDVDVGTGGTLGGVFHRGGEGGAGEEGKSGEGSMHGGCECENEWLSFGVAETNVWKDQPLMD</sequence>
<reference evidence="2 3" key="1">
    <citation type="journal article" date="2012" name="BMC Genomics">
        <title>Tools to kill: Genome of one of the most destructive plant pathogenic fungi Macrophomina phaseolina.</title>
        <authorList>
            <person name="Islam M.S."/>
            <person name="Haque M.S."/>
            <person name="Islam M.M."/>
            <person name="Emdad E.M."/>
            <person name="Halim A."/>
            <person name="Hossen Q.M.M."/>
            <person name="Hossain M.Z."/>
            <person name="Ahmed B."/>
            <person name="Rahim S."/>
            <person name="Rahman M.S."/>
            <person name="Alam M.M."/>
            <person name="Hou S."/>
            <person name="Wan X."/>
            <person name="Saito J.A."/>
            <person name="Alam M."/>
        </authorList>
    </citation>
    <scope>NUCLEOTIDE SEQUENCE [LARGE SCALE GENOMIC DNA]</scope>
    <source>
        <strain evidence="2 3">MS6</strain>
    </source>
</reference>
<dbReference type="HOGENOM" id="CLU_1409017_0_0_1"/>
<feature type="region of interest" description="Disordered" evidence="1">
    <location>
        <begin position="115"/>
        <end position="166"/>
    </location>
</feature>
<dbReference type="AlphaFoldDB" id="K2SWS2"/>
<evidence type="ECO:0000256" key="1">
    <source>
        <dbReference type="SAM" id="MobiDB-lite"/>
    </source>
</evidence>
<gene>
    <name evidence="2" type="ORF">MPH_01689</name>
</gene>
<comment type="caution">
    <text evidence="2">The sequence shown here is derived from an EMBL/GenBank/DDBJ whole genome shotgun (WGS) entry which is preliminary data.</text>
</comment>
<dbReference type="VEuPathDB" id="FungiDB:MPH_01689"/>
<dbReference type="Proteomes" id="UP000007129">
    <property type="component" value="Unassembled WGS sequence"/>
</dbReference>
<accession>K2SWS2</accession>
<protein>
    <submittedName>
        <fullName evidence="2">Uncharacterized protein</fullName>
    </submittedName>
</protein>
<feature type="compositionally biased region" description="Gly residues" evidence="1">
    <location>
        <begin position="137"/>
        <end position="155"/>
    </location>
</feature>